<feature type="binding site" evidence="4">
    <location>
        <position position="110"/>
    </location>
    <ligand>
        <name>(6R)-10-formyltetrahydrofolate</name>
        <dbReference type="ChEBI" id="CHEBI:195366"/>
    </ligand>
</feature>
<dbReference type="CDD" id="cd08645">
    <property type="entry name" value="FMT_core_GART"/>
    <property type="match status" value="1"/>
</dbReference>
<comment type="caution">
    <text evidence="6">The sequence shown here is derived from an EMBL/GenBank/DDBJ whole genome shotgun (WGS) entry which is preliminary data.</text>
</comment>
<dbReference type="NCBIfam" id="TIGR00639">
    <property type="entry name" value="PurN"/>
    <property type="match status" value="1"/>
</dbReference>
<organism evidence="6 7">
    <name type="scientific">Paenibacillus pini JCM 16418</name>
    <dbReference type="NCBI Taxonomy" id="1236976"/>
    <lineage>
        <taxon>Bacteria</taxon>
        <taxon>Bacillati</taxon>
        <taxon>Bacillota</taxon>
        <taxon>Bacilli</taxon>
        <taxon>Bacillales</taxon>
        <taxon>Paenibacillaceae</taxon>
        <taxon>Paenibacillus</taxon>
    </lineage>
</organism>
<dbReference type="SUPFAM" id="SSF53328">
    <property type="entry name" value="Formyltransferase"/>
    <property type="match status" value="1"/>
</dbReference>
<name>W7YJP1_9BACL</name>
<protein>
    <recommendedName>
        <fullName evidence="4">Phosphoribosylglycinamide formyltransferase</fullName>
        <ecNumber evidence="4">2.1.2.2</ecNumber>
    </recommendedName>
    <alternativeName>
        <fullName evidence="4">5'-phosphoribosylglycinamide transformylase</fullName>
    </alternativeName>
    <alternativeName>
        <fullName evidence="4">GAR transformylase</fullName>
        <shortName evidence="4">GART</shortName>
    </alternativeName>
</protein>
<feature type="active site" description="Proton donor" evidence="4">
    <location>
        <position position="112"/>
    </location>
</feature>
<proteinExistence type="inferred from homology"/>
<evidence type="ECO:0000256" key="1">
    <source>
        <dbReference type="ARBA" id="ARBA00005054"/>
    </source>
</evidence>
<dbReference type="PANTHER" id="PTHR43369">
    <property type="entry name" value="PHOSPHORIBOSYLGLYCINAMIDE FORMYLTRANSFERASE"/>
    <property type="match status" value="1"/>
</dbReference>
<dbReference type="InterPro" id="IPR004607">
    <property type="entry name" value="GART"/>
</dbReference>
<comment type="catalytic activity">
    <reaction evidence="4">
        <text>N(1)-(5-phospho-beta-D-ribosyl)glycinamide + (6R)-10-formyltetrahydrofolate = N(2)-formyl-N(1)-(5-phospho-beta-D-ribosyl)glycinamide + (6S)-5,6,7,8-tetrahydrofolate + H(+)</text>
        <dbReference type="Rhea" id="RHEA:15053"/>
        <dbReference type="ChEBI" id="CHEBI:15378"/>
        <dbReference type="ChEBI" id="CHEBI:57453"/>
        <dbReference type="ChEBI" id="CHEBI:143788"/>
        <dbReference type="ChEBI" id="CHEBI:147286"/>
        <dbReference type="ChEBI" id="CHEBI:195366"/>
        <dbReference type="EC" id="2.1.2.2"/>
    </reaction>
</comment>
<sequence>MSSYRIAIFASGEGSNFQALVDAAQAGNLGGAQVELLVCDKPAAPVVRRAEKAGIPCHLFIPKEYSSREEYEAEIVNRLEELDVQLIVLAGYMRLLTPVIVDKYAGRLINVHPSLLPAFPGTNAIGQALEYGVKISGVTVHYVDGGMDTGPIIAQRAIVVGTSETEATFAKSVHSVERELYPYVVSLFAQGKVKLEDRLVTIAE</sequence>
<dbReference type="Pfam" id="PF00551">
    <property type="entry name" value="Formyl_trans_N"/>
    <property type="match status" value="1"/>
</dbReference>
<dbReference type="AlphaFoldDB" id="W7YJP1"/>
<reference evidence="6 7" key="1">
    <citation type="journal article" date="2014" name="Genome Announc.">
        <title>Draft Genome Sequence of Paenibacillus pini JCM 16418T, Isolated from the Rhizosphere of Pine Tree.</title>
        <authorList>
            <person name="Yuki M."/>
            <person name="Oshima K."/>
            <person name="Suda W."/>
            <person name="Oshida Y."/>
            <person name="Kitamura K."/>
            <person name="Iida Y."/>
            <person name="Hattori M."/>
            <person name="Ohkuma M."/>
        </authorList>
    </citation>
    <scope>NUCLEOTIDE SEQUENCE [LARGE SCALE GENOMIC DNA]</scope>
    <source>
        <strain evidence="6 7">JCM 16418</strain>
    </source>
</reference>
<gene>
    <name evidence="4" type="primary">purN</name>
    <name evidence="6" type="ORF">JCM16418_2841</name>
</gene>
<keyword evidence="7" id="KW-1185">Reference proteome</keyword>
<evidence type="ECO:0000313" key="6">
    <source>
        <dbReference type="EMBL" id="GAF08737.1"/>
    </source>
</evidence>
<dbReference type="RefSeq" id="WP_036649471.1">
    <property type="nucleotide sequence ID" value="NZ_BAVZ01000008.1"/>
</dbReference>
<dbReference type="GO" id="GO:0004644">
    <property type="term" value="F:phosphoribosylglycinamide formyltransferase activity"/>
    <property type="evidence" value="ECO:0007669"/>
    <property type="project" value="UniProtKB-UniRule"/>
</dbReference>
<dbReference type="EMBL" id="BAVZ01000008">
    <property type="protein sequence ID" value="GAF08737.1"/>
    <property type="molecule type" value="Genomic_DNA"/>
</dbReference>
<feature type="binding site" evidence="4">
    <location>
        <position position="68"/>
    </location>
    <ligand>
        <name>(6R)-10-formyltetrahydrofolate</name>
        <dbReference type="ChEBI" id="CHEBI:195366"/>
    </ligand>
</feature>
<feature type="domain" description="Formyl transferase N-terminal" evidence="5">
    <location>
        <begin position="5"/>
        <end position="185"/>
    </location>
</feature>
<dbReference type="eggNOG" id="COG0299">
    <property type="taxonomic scope" value="Bacteria"/>
</dbReference>
<dbReference type="FunFam" id="3.40.50.170:FF:000007">
    <property type="entry name" value="Phosphoribosylglycinamide formyltransferase"/>
    <property type="match status" value="1"/>
</dbReference>
<dbReference type="InterPro" id="IPR036477">
    <property type="entry name" value="Formyl_transf_N_sf"/>
</dbReference>
<dbReference type="InterPro" id="IPR002376">
    <property type="entry name" value="Formyl_transf_N"/>
</dbReference>
<dbReference type="GO" id="GO:0006189">
    <property type="term" value="P:'de novo' IMP biosynthetic process"/>
    <property type="evidence" value="ECO:0007669"/>
    <property type="project" value="UniProtKB-UniRule"/>
</dbReference>
<dbReference type="PANTHER" id="PTHR43369:SF2">
    <property type="entry name" value="PHOSPHORIBOSYLGLYCINAMIDE FORMYLTRANSFERASE"/>
    <property type="match status" value="1"/>
</dbReference>
<feature type="site" description="Raises pKa of active site His" evidence="4">
    <location>
        <position position="148"/>
    </location>
</feature>
<dbReference type="EC" id="2.1.2.2" evidence="4"/>
<dbReference type="Gene3D" id="3.40.50.170">
    <property type="entry name" value="Formyl transferase, N-terminal domain"/>
    <property type="match status" value="1"/>
</dbReference>
<evidence type="ECO:0000256" key="4">
    <source>
        <dbReference type="HAMAP-Rule" id="MF_01930"/>
    </source>
</evidence>
<evidence type="ECO:0000313" key="7">
    <source>
        <dbReference type="Proteomes" id="UP000019364"/>
    </source>
</evidence>
<dbReference type="OrthoDB" id="9806170at2"/>
<accession>W7YJP1</accession>
<evidence type="ECO:0000256" key="3">
    <source>
        <dbReference type="ARBA" id="ARBA00022755"/>
    </source>
</evidence>
<dbReference type="GO" id="GO:0005829">
    <property type="term" value="C:cytosol"/>
    <property type="evidence" value="ECO:0007669"/>
    <property type="project" value="TreeGrafter"/>
</dbReference>
<evidence type="ECO:0000256" key="2">
    <source>
        <dbReference type="ARBA" id="ARBA00022679"/>
    </source>
</evidence>
<comment type="function">
    <text evidence="4">Catalyzes the transfer of a formyl group from 10-formyltetrahydrofolate to 5-phospho-ribosyl-glycinamide (GAR), producing 5-phospho-ribosyl-N-formylglycinamide (FGAR) and tetrahydrofolate.</text>
</comment>
<dbReference type="HAMAP" id="MF_01930">
    <property type="entry name" value="PurN"/>
    <property type="match status" value="1"/>
</dbReference>
<comment type="pathway">
    <text evidence="1 4">Purine metabolism; IMP biosynthesis via de novo pathway; N(2)-formyl-N(1)-(5-phospho-D-ribosyl)glycinamide from N(1)-(5-phospho-D-ribosyl)glycinamide (10-formyl THF route): step 1/1.</text>
</comment>
<feature type="binding site" evidence="4">
    <location>
        <begin position="14"/>
        <end position="16"/>
    </location>
    <ligand>
        <name>N(1)-(5-phospho-beta-D-ribosyl)glycinamide</name>
        <dbReference type="ChEBI" id="CHEBI:143788"/>
    </ligand>
</feature>
<comment type="similarity">
    <text evidence="4">Belongs to the GART family.</text>
</comment>
<keyword evidence="3 4" id="KW-0658">Purine biosynthesis</keyword>
<evidence type="ECO:0000259" key="5">
    <source>
        <dbReference type="Pfam" id="PF00551"/>
    </source>
</evidence>
<keyword evidence="2 4" id="KW-0808">Transferase</keyword>
<dbReference type="STRING" id="1236976.JCM16418_2841"/>
<dbReference type="UniPathway" id="UPA00074">
    <property type="reaction ID" value="UER00126"/>
</dbReference>
<feature type="binding site" evidence="4">
    <location>
        <begin position="93"/>
        <end position="96"/>
    </location>
    <ligand>
        <name>(6R)-10-formyltetrahydrofolate</name>
        <dbReference type="ChEBI" id="CHEBI:195366"/>
    </ligand>
</feature>
<dbReference type="Proteomes" id="UP000019364">
    <property type="component" value="Unassembled WGS sequence"/>
</dbReference>